<keyword evidence="6" id="KW-0808">Transferase</keyword>
<dbReference type="Pfam" id="PF02378">
    <property type="entry name" value="PTS_EIIC"/>
    <property type="match status" value="1"/>
</dbReference>
<comment type="subcellular location">
    <subcellularLocation>
        <location evidence="1">Cell membrane</location>
        <topology evidence="1">Multi-pass membrane protein</topology>
    </subcellularLocation>
</comment>
<protein>
    <submittedName>
        <fullName evidence="13">PTS transporter subunit EIIC</fullName>
    </submittedName>
</protein>
<dbReference type="Pfam" id="PF02302">
    <property type="entry name" value="PTS_IIB"/>
    <property type="match status" value="1"/>
</dbReference>
<sequence length="277" mass="30235">MKILLCCSAGMSSSLLAKKMRIATKEQGIDCVVASVSVIQVSQYIDKADFVLVAPQLEHEYKRILQYARPLQIPVLLIGRKEYGEMDGKSVLVRVLKKIELNQEEIKMDKVSAVIESKLMPIALKFGSNRTLSIIRNAMCASMALLIIGSISILLANIPYEPIANLLAPVAPFFSAVNACTTGILALFVAGATGYYSAEAFNANKWTNVVTSLGAFVLTQYDIETGINISGFGTSGLLTAIVVGYVTVRILSLFEKRIGLLECPKVYHQQLVNLFLH</sequence>
<keyword evidence="3" id="KW-1003">Cell membrane</keyword>
<dbReference type="SUPFAM" id="SSF52794">
    <property type="entry name" value="PTS system IIB component-like"/>
    <property type="match status" value="1"/>
</dbReference>
<evidence type="ECO:0000259" key="11">
    <source>
        <dbReference type="Pfam" id="PF02302"/>
    </source>
</evidence>
<evidence type="ECO:0000256" key="5">
    <source>
        <dbReference type="ARBA" id="ARBA00022597"/>
    </source>
</evidence>
<gene>
    <name evidence="13" type="ORF">NMU03_06390</name>
</gene>
<evidence type="ECO:0000256" key="1">
    <source>
        <dbReference type="ARBA" id="ARBA00004651"/>
    </source>
</evidence>
<feature type="domain" description="Phosphotransferase system EIIC" evidence="12">
    <location>
        <begin position="136"/>
        <end position="257"/>
    </location>
</feature>
<proteinExistence type="predicted"/>
<keyword evidence="14" id="KW-1185">Reference proteome</keyword>
<evidence type="ECO:0000313" key="14">
    <source>
        <dbReference type="Proteomes" id="UP001060112"/>
    </source>
</evidence>
<evidence type="ECO:0000256" key="8">
    <source>
        <dbReference type="ARBA" id="ARBA00022989"/>
    </source>
</evidence>
<dbReference type="InterPro" id="IPR036095">
    <property type="entry name" value="PTS_EIIB-like_sf"/>
</dbReference>
<name>A0ABY5I5Z5_9FIRM</name>
<feature type="transmembrane region" description="Helical" evidence="10">
    <location>
        <begin position="227"/>
        <end position="248"/>
    </location>
</feature>
<keyword evidence="8 10" id="KW-1133">Transmembrane helix</keyword>
<keyword evidence="4" id="KW-0597">Phosphoprotein</keyword>
<dbReference type="PANTHER" id="PTHR34581:SF2">
    <property type="entry name" value="PTS SYSTEM N,N'-DIACETYLCHITOBIOSE-SPECIFIC EIIB COMPONENT"/>
    <property type="match status" value="1"/>
</dbReference>
<keyword evidence="2" id="KW-0813">Transport</keyword>
<reference evidence="13" key="1">
    <citation type="submission" date="2022-07" db="EMBL/GenBank/DDBJ databases">
        <title>Faecal culturing of patients with breast cancer.</title>
        <authorList>
            <person name="Teng N.M.Y."/>
            <person name="Kiu R."/>
            <person name="Evans R."/>
            <person name="Baker D.J."/>
            <person name="Zenner C."/>
            <person name="Robinson S.D."/>
            <person name="Hall L.J."/>
        </authorList>
    </citation>
    <scope>NUCLEOTIDE SEQUENCE</scope>
    <source>
        <strain evidence="13">LH1062</strain>
    </source>
</reference>
<evidence type="ECO:0000259" key="12">
    <source>
        <dbReference type="Pfam" id="PF02378"/>
    </source>
</evidence>
<dbReference type="CDD" id="cd05564">
    <property type="entry name" value="PTS_IIB_chitobiose_lichenan"/>
    <property type="match status" value="1"/>
</dbReference>
<feature type="transmembrane region" description="Helical" evidence="10">
    <location>
        <begin position="170"/>
        <end position="196"/>
    </location>
</feature>
<dbReference type="Proteomes" id="UP001060112">
    <property type="component" value="Chromosome"/>
</dbReference>
<feature type="transmembrane region" description="Helical" evidence="10">
    <location>
        <begin position="134"/>
        <end position="158"/>
    </location>
</feature>
<evidence type="ECO:0000256" key="10">
    <source>
        <dbReference type="SAM" id="Phobius"/>
    </source>
</evidence>
<dbReference type="InterPro" id="IPR003352">
    <property type="entry name" value="PTS_EIIC"/>
</dbReference>
<evidence type="ECO:0000256" key="7">
    <source>
        <dbReference type="ARBA" id="ARBA00022692"/>
    </source>
</evidence>
<dbReference type="EMBL" id="CP101620">
    <property type="protein sequence ID" value="UTY40405.1"/>
    <property type="molecule type" value="Genomic_DNA"/>
</dbReference>
<evidence type="ECO:0000256" key="9">
    <source>
        <dbReference type="ARBA" id="ARBA00023136"/>
    </source>
</evidence>
<keyword evidence="9 10" id="KW-0472">Membrane</keyword>
<keyword evidence="7 10" id="KW-0812">Transmembrane</keyword>
<accession>A0ABY5I5Z5</accession>
<dbReference type="InterPro" id="IPR003501">
    <property type="entry name" value="PTS_EIIB_2/3"/>
</dbReference>
<evidence type="ECO:0000256" key="6">
    <source>
        <dbReference type="ARBA" id="ARBA00022679"/>
    </source>
</evidence>
<dbReference type="InterPro" id="IPR051819">
    <property type="entry name" value="PTS_sugar-specific_EIIB"/>
</dbReference>
<feature type="domain" description="Phosphotransferase system EIIB component type 2/3" evidence="11">
    <location>
        <begin position="2"/>
        <end position="92"/>
    </location>
</feature>
<organism evidence="13 14">
    <name type="scientific">Allocoprobacillus halotolerans</name>
    <dbReference type="NCBI Taxonomy" id="2944914"/>
    <lineage>
        <taxon>Bacteria</taxon>
        <taxon>Bacillati</taxon>
        <taxon>Bacillota</taxon>
        <taxon>Erysipelotrichia</taxon>
        <taxon>Erysipelotrichales</taxon>
        <taxon>Erysipelotrichaceae</taxon>
        <taxon>Allocoprobacillus</taxon>
    </lineage>
</organism>
<evidence type="ECO:0000313" key="13">
    <source>
        <dbReference type="EMBL" id="UTY40405.1"/>
    </source>
</evidence>
<evidence type="ECO:0000256" key="4">
    <source>
        <dbReference type="ARBA" id="ARBA00022553"/>
    </source>
</evidence>
<dbReference type="RefSeq" id="WP_290141829.1">
    <property type="nucleotide sequence ID" value="NZ_CP101620.1"/>
</dbReference>
<dbReference type="Gene3D" id="3.40.50.2300">
    <property type="match status" value="1"/>
</dbReference>
<evidence type="ECO:0000256" key="2">
    <source>
        <dbReference type="ARBA" id="ARBA00022448"/>
    </source>
</evidence>
<evidence type="ECO:0000256" key="3">
    <source>
        <dbReference type="ARBA" id="ARBA00022475"/>
    </source>
</evidence>
<dbReference type="PANTHER" id="PTHR34581">
    <property type="entry name" value="PTS SYSTEM N,N'-DIACETYLCHITOBIOSE-SPECIFIC EIIB COMPONENT"/>
    <property type="match status" value="1"/>
</dbReference>
<keyword evidence="5" id="KW-0762">Sugar transport</keyword>